<evidence type="ECO:0000256" key="5">
    <source>
        <dbReference type="ARBA" id="ARBA00011261"/>
    </source>
</evidence>
<keyword evidence="11" id="KW-0496">Mitochondrion</keyword>
<evidence type="ECO:0000256" key="15">
    <source>
        <dbReference type="ARBA" id="ARBA00032739"/>
    </source>
</evidence>
<keyword evidence="19" id="KW-1185">Reference proteome</keyword>
<dbReference type="OrthoDB" id="9992197at2759"/>
<feature type="disulfide bond" evidence="16">
    <location>
        <begin position="24"/>
        <end position="34"/>
    </location>
</feature>
<keyword evidence="9" id="KW-0999">Mitochondrion inner membrane</keyword>
<dbReference type="GO" id="GO:0032981">
    <property type="term" value="P:mitochondrial respiratory chain complex I assembly"/>
    <property type="evidence" value="ECO:0007669"/>
    <property type="project" value="TreeGrafter"/>
</dbReference>
<proteinExistence type="inferred from homology"/>
<dbReference type="Proteomes" id="UP000001072">
    <property type="component" value="Unassembled WGS sequence"/>
</dbReference>
<dbReference type="eggNOG" id="ENOG502S71X">
    <property type="taxonomic scope" value="Eukaryota"/>
</dbReference>
<dbReference type="GeneID" id="18934309"/>
<feature type="region of interest" description="Disordered" evidence="17">
    <location>
        <begin position="62"/>
        <end position="96"/>
    </location>
</feature>
<dbReference type="HOGENOM" id="CLU_162182_0_0_1"/>
<evidence type="ECO:0000256" key="13">
    <source>
        <dbReference type="ARBA" id="ARBA00023157"/>
    </source>
</evidence>
<evidence type="ECO:0000256" key="11">
    <source>
        <dbReference type="ARBA" id="ARBA00023128"/>
    </source>
</evidence>
<evidence type="ECO:0000256" key="10">
    <source>
        <dbReference type="ARBA" id="ARBA00022982"/>
    </source>
</evidence>
<evidence type="ECO:0000256" key="9">
    <source>
        <dbReference type="ARBA" id="ARBA00022792"/>
    </source>
</evidence>
<accession>F4R3H9</accession>
<sequence>MSSGFSYTGGRPRCFDFWQEFQKCYASADRPIDCRSEVEDYNECLNHRKEIARAQAIESHFQTRQQTQLQQQQQTQKENTKSSTGIIGLNLIKPTD</sequence>
<keyword evidence="12" id="KW-0472">Membrane</keyword>
<dbReference type="InterPro" id="IPR019342">
    <property type="entry name" value="NADH_UbQ_OxRdtase_FeS-su5"/>
</dbReference>
<organism evidence="19">
    <name type="scientific">Melampsora larici-populina (strain 98AG31 / pathotype 3-4-7)</name>
    <name type="common">Poplar leaf rust fungus</name>
    <dbReference type="NCBI Taxonomy" id="747676"/>
    <lineage>
        <taxon>Eukaryota</taxon>
        <taxon>Fungi</taxon>
        <taxon>Dikarya</taxon>
        <taxon>Basidiomycota</taxon>
        <taxon>Pucciniomycotina</taxon>
        <taxon>Pucciniomycetes</taxon>
        <taxon>Pucciniales</taxon>
        <taxon>Melampsoraceae</taxon>
        <taxon>Melampsora</taxon>
    </lineage>
</organism>
<evidence type="ECO:0000313" key="19">
    <source>
        <dbReference type="Proteomes" id="UP000001072"/>
    </source>
</evidence>
<gene>
    <name evidence="18" type="ORF">MELLADRAFT_86814</name>
</gene>
<comment type="function">
    <text evidence="1">Accessory subunit of the mitochondrial membrane respiratory chain NADH dehydrogenase (Complex I), that is believed not to be involved in catalysis. Complex I functions in the transfer of electrons from NADH to the respiratory chain. The immediate electron acceptor for the enzyme is believed to be ubiquinone.</text>
</comment>
<comment type="subcellular location">
    <subcellularLocation>
        <location evidence="3">Mitochondrion inner membrane</location>
        <topology evidence="3">Peripheral membrane protein</topology>
    </subcellularLocation>
    <subcellularLocation>
        <location evidence="2">Mitochondrion intermembrane space</location>
    </subcellularLocation>
</comment>
<dbReference type="EMBL" id="GL883090">
    <property type="protein sequence ID" value="EGG12629.1"/>
    <property type="molecule type" value="Genomic_DNA"/>
</dbReference>
<evidence type="ECO:0000256" key="2">
    <source>
        <dbReference type="ARBA" id="ARBA00004569"/>
    </source>
</evidence>
<evidence type="ECO:0000256" key="16">
    <source>
        <dbReference type="PIRSR" id="PIRSR619342-50"/>
    </source>
</evidence>
<evidence type="ECO:0000256" key="6">
    <source>
        <dbReference type="ARBA" id="ARBA00013482"/>
    </source>
</evidence>
<dbReference type="KEGG" id="mlr:MELLADRAFT_86814"/>
<dbReference type="RefSeq" id="XP_007403567.1">
    <property type="nucleotide sequence ID" value="XM_007403505.1"/>
</dbReference>
<evidence type="ECO:0000256" key="17">
    <source>
        <dbReference type="SAM" id="MobiDB-lite"/>
    </source>
</evidence>
<evidence type="ECO:0000256" key="4">
    <source>
        <dbReference type="ARBA" id="ARBA00007372"/>
    </source>
</evidence>
<dbReference type="CDD" id="cd24141">
    <property type="entry name" value="NDUFS5-like"/>
    <property type="match status" value="1"/>
</dbReference>
<feature type="disulfide bond" evidence="16">
    <location>
        <begin position="14"/>
        <end position="44"/>
    </location>
</feature>
<dbReference type="STRING" id="747676.F4R3H9"/>
<keyword evidence="8" id="KW-0679">Respiratory chain</keyword>
<dbReference type="GO" id="GO:0005758">
    <property type="term" value="C:mitochondrial intermembrane space"/>
    <property type="evidence" value="ECO:0007669"/>
    <property type="project" value="UniProtKB-SubCell"/>
</dbReference>
<evidence type="ECO:0000256" key="14">
    <source>
        <dbReference type="ARBA" id="ARBA00031222"/>
    </source>
</evidence>
<reference evidence="19" key="1">
    <citation type="journal article" date="2011" name="Proc. Natl. Acad. Sci. U.S.A.">
        <title>Obligate biotrophy features unraveled by the genomic analysis of rust fungi.</title>
        <authorList>
            <person name="Duplessis S."/>
            <person name="Cuomo C.A."/>
            <person name="Lin Y.-C."/>
            <person name="Aerts A."/>
            <person name="Tisserant E."/>
            <person name="Veneault-Fourrey C."/>
            <person name="Joly D.L."/>
            <person name="Hacquard S."/>
            <person name="Amselem J."/>
            <person name="Cantarel B.L."/>
            <person name="Chiu R."/>
            <person name="Coutinho P.M."/>
            <person name="Feau N."/>
            <person name="Field M."/>
            <person name="Frey P."/>
            <person name="Gelhaye E."/>
            <person name="Goldberg J."/>
            <person name="Grabherr M.G."/>
            <person name="Kodira C.D."/>
            <person name="Kohler A."/>
            <person name="Kuees U."/>
            <person name="Lindquist E.A."/>
            <person name="Lucas S.M."/>
            <person name="Mago R."/>
            <person name="Mauceli E."/>
            <person name="Morin E."/>
            <person name="Murat C."/>
            <person name="Pangilinan J.L."/>
            <person name="Park R."/>
            <person name="Pearson M."/>
            <person name="Quesneville H."/>
            <person name="Rouhier N."/>
            <person name="Sakthikumar S."/>
            <person name="Salamov A.A."/>
            <person name="Schmutz J."/>
            <person name="Selles B."/>
            <person name="Shapiro H."/>
            <person name="Tanguay P."/>
            <person name="Tuskan G.A."/>
            <person name="Henrissat B."/>
            <person name="Van de Peer Y."/>
            <person name="Rouze P."/>
            <person name="Ellis J.G."/>
            <person name="Dodds P.N."/>
            <person name="Schein J.E."/>
            <person name="Zhong S."/>
            <person name="Hamelin R.C."/>
            <person name="Grigoriev I.V."/>
            <person name="Szabo L.J."/>
            <person name="Martin F."/>
        </authorList>
    </citation>
    <scope>NUCLEOTIDE SEQUENCE [LARGE SCALE GENOMIC DNA]</scope>
    <source>
        <strain evidence="19">98AG31 / pathotype 3-4-7</strain>
    </source>
</reference>
<evidence type="ECO:0000256" key="1">
    <source>
        <dbReference type="ARBA" id="ARBA00003195"/>
    </source>
</evidence>
<evidence type="ECO:0000256" key="3">
    <source>
        <dbReference type="ARBA" id="ARBA00004637"/>
    </source>
</evidence>
<dbReference type="PROSITE" id="PS51808">
    <property type="entry name" value="CHCH"/>
    <property type="match status" value="1"/>
</dbReference>
<dbReference type="GO" id="GO:0005743">
    <property type="term" value="C:mitochondrial inner membrane"/>
    <property type="evidence" value="ECO:0007669"/>
    <property type="project" value="UniProtKB-SubCell"/>
</dbReference>
<protein>
    <recommendedName>
        <fullName evidence="6">NADH dehydrogenase [ubiquinone] iron-sulfur protein 5</fullName>
    </recommendedName>
    <alternativeName>
        <fullName evidence="14">Complex I-15 kDa</fullName>
    </alternativeName>
    <alternativeName>
        <fullName evidence="15">NADH-ubiquinone oxidoreductase 15 kDa subunit</fullName>
    </alternativeName>
</protein>
<keyword evidence="7" id="KW-0813">Transport</keyword>
<evidence type="ECO:0000256" key="8">
    <source>
        <dbReference type="ARBA" id="ARBA00022660"/>
    </source>
</evidence>
<dbReference type="InParanoid" id="F4R3H9"/>
<dbReference type="PANTHER" id="PTHR15224">
    <property type="entry name" value="NADH DEHYDROGENASE [UBIQUINONE] IRON-SULFUR PROTEIN 5"/>
    <property type="match status" value="1"/>
</dbReference>
<comment type="similarity">
    <text evidence="4">Belongs to the complex I NDUFS5 subunit family.</text>
</comment>
<comment type="subunit">
    <text evidence="5">Mammalian complex I is composed of 45 different subunits. This is a component of the iron-sulfur (IP) fragment of the enzyme.</text>
</comment>
<keyword evidence="13 16" id="KW-1015">Disulfide bond</keyword>
<dbReference type="AlphaFoldDB" id="F4R3H9"/>
<feature type="compositionally biased region" description="Low complexity" evidence="17">
    <location>
        <begin position="62"/>
        <end position="76"/>
    </location>
</feature>
<dbReference type="VEuPathDB" id="FungiDB:MELLADRAFT_86814"/>
<evidence type="ECO:0000313" key="18">
    <source>
        <dbReference type="EMBL" id="EGG12629.1"/>
    </source>
</evidence>
<evidence type="ECO:0000256" key="12">
    <source>
        <dbReference type="ARBA" id="ARBA00023136"/>
    </source>
</evidence>
<name>F4R3H9_MELLP</name>
<evidence type="ECO:0000256" key="7">
    <source>
        <dbReference type="ARBA" id="ARBA00022448"/>
    </source>
</evidence>
<dbReference type="PANTHER" id="PTHR15224:SF1">
    <property type="entry name" value="NADH DEHYDROGENASE [UBIQUINONE] IRON-SULFUR PROTEIN 5"/>
    <property type="match status" value="1"/>
</dbReference>
<keyword evidence="10" id="KW-0249">Electron transport</keyword>